<dbReference type="AlphaFoldDB" id="A0A158APV7"/>
<evidence type="ECO:0000313" key="3">
    <source>
        <dbReference type="EMBL" id="SAK59874.1"/>
    </source>
</evidence>
<dbReference type="PANTHER" id="PTHR43802">
    <property type="entry name" value="ENOYL-COA HYDRATASE"/>
    <property type="match status" value="1"/>
</dbReference>
<name>A0A158APV7_9BURK</name>
<dbReference type="SUPFAM" id="SSF52096">
    <property type="entry name" value="ClpP/crotonase"/>
    <property type="match status" value="1"/>
</dbReference>
<organism evidence="3 4">
    <name type="scientific">Caballeronia fortuita</name>
    <dbReference type="NCBI Taxonomy" id="1777138"/>
    <lineage>
        <taxon>Bacteria</taxon>
        <taxon>Pseudomonadati</taxon>
        <taxon>Pseudomonadota</taxon>
        <taxon>Betaproteobacteria</taxon>
        <taxon>Burkholderiales</taxon>
        <taxon>Burkholderiaceae</taxon>
        <taxon>Caballeronia</taxon>
    </lineage>
</organism>
<dbReference type="GO" id="GO:0003824">
    <property type="term" value="F:catalytic activity"/>
    <property type="evidence" value="ECO:0007669"/>
    <property type="project" value="InterPro"/>
</dbReference>
<dbReference type="CDD" id="cd06558">
    <property type="entry name" value="crotonase-like"/>
    <property type="match status" value="1"/>
</dbReference>
<protein>
    <submittedName>
        <fullName evidence="3">p-hydroxycinnamoyl CoA hydratase/lyase</fullName>
    </submittedName>
</protein>
<dbReference type="PANTHER" id="PTHR43802:SF1">
    <property type="entry name" value="IP11341P-RELATED"/>
    <property type="match status" value="1"/>
</dbReference>
<dbReference type="InterPro" id="IPR018376">
    <property type="entry name" value="Enoyl-CoA_hyd/isom_CS"/>
</dbReference>
<dbReference type="InterPro" id="IPR029045">
    <property type="entry name" value="ClpP/crotonase-like_dom_sf"/>
</dbReference>
<dbReference type="Proteomes" id="UP000054903">
    <property type="component" value="Unassembled WGS sequence"/>
</dbReference>
<sequence length="256" mass="27924">MSYVKTRMDGPVGIVTLARPERMNAIGGPLLDDLHDALQRANDDASCRVIVLTGEGRAFCAGDDLKEFGEQSASEASIRSHIERIQRITRDLMFNAKPVVGAVHGFAVGGGFEWMLNCDVVVASDDLVAFFPEMEWGQFVTGGVTHLLPQSAGHQRAMELWLLGERQSAQALLSMGLVNRVVPREALLDTAMALASRIAQRSPSSIARLKRLVTMDLTDTLARSLDLEFAATIEAFADPDAAERVKAFATRKERAQ</sequence>
<dbReference type="STRING" id="1777138.AWB77_02005"/>
<evidence type="ECO:0000256" key="1">
    <source>
        <dbReference type="ARBA" id="ARBA00005254"/>
    </source>
</evidence>
<comment type="similarity">
    <text evidence="1 2">Belongs to the enoyl-CoA hydratase/isomerase family.</text>
</comment>
<dbReference type="PROSITE" id="PS00166">
    <property type="entry name" value="ENOYL_COA_HYDRATASE"/>
    <property type="match status" value="1"/>
</dbReference>
<evidence type="ECO:0000313" key="4">
    <source>
        <dbReference type="Proteomes" id="UP000054903"/>
    </source>
</evidence>
<dbReference type="Pfam" id="PF00378">
    <property type="entry name" value="ECH_1"/>
    <property type="match status" value="1"/>
</dbReference>
<dbReference type="InterPro" id="IPR001753">
    <property type="entry name" value="Enoyl-CoA_hydra/iso"/>
</dbReference>
<dbReference type="RefSeq" id="WP_061134245.1">
    <property type="nucleotide sequence ID" value="NZ_FCNX02000004.1"/>
</dbReference>
<accession>A0A158APV7</accession>
<dbReference type="EMBL" id="FCNX02000004">
    <property type="protein sequence ID" value="SAK59874.1"/>
    <property type="molecule type" value="Genomic_DNA"/>
</dbReference>
<dbReference type="OrthoDB" id="9807606at2"/>
<comment type="caution">
    <text evidence="3">The sequence shown here is derived from an EMBL/GenBank/DDBJ whole genome shotgun (WGS) entry which is preliminary data.</text>
</comment>
<proteinExistence type="inferred from homology"/>
<keyword evidence="4" id="KW-1185">Reference proteome</keyword>
<reference evidence="3" key="1">
    <citation type="submission" date="2016-01" db="EMBL/GenBank/DDBJ databases">
        <authorList>
            <person name="Peeters C."/>
        </authorList>
    </citation>
    <scope>NUCLEOTIDE SEQUENCE</scope>
    <source>
        <strain evidence="3">LMG 29320</strain>
    </source>
</reference>
<evidence type="ECO:0000256" key="2">
    <source>
        <dbReference type="RuleBase" id="RU003707"/>
    </source>
</evidence>
<gene>
    <name evidence="3" type="ORF">AWB77_02005</name>
</gene>
<dbReference type="Gene3D" id="3.90.226.10">
    <property type="entry name" value="2-enoyl-CoA Hydratase, Chain A, domain 1"/>
    <property type="match status" value="1"/>
</dbReference>